<feature type="region of interest" description="Disordered" evidence="10">
    <location>
        <begin position="1031"/>
        <end position="1053"/>
    </location>
</feature>
<dbReference type="OrthoDB" id="2139606at2759"/>
<sequence>MAGIPKAALYYAPTSIWSALVWPCMISVVGLDDGSEASSRSEEKGYGSDELDFRIVDITKGENYDPAFLRLNPKATVPTLIVPYENSLTDGVESRYKALTETKTIVEFLDKSRSAKSRTHTTSVAPAPSLTPATIAAATICKVIVEDILHSNAANPNTLRYVNARDVDSLRMLAEETLQTLEHRQQALRAYIAQGESGSVQVSEKVKKLWGEKLEATGLICAVLVDAQKDESALDEQARASRVAFFKTARQAWEVNLADTLKQLSKEMIGPYTLGEQFSIADLHLAGWLTRVVKLAGGTASDDGATVVRKVEEYIGGGFKLPRDFLSEQAIRENSKEQKAAKVGGNKSRWDWRKVVVNGAARLGEYSPVVGGDPRSRSSRWNQERQKMADAQHDQHPAMSDPRAYDSADSSDEDDTPRNSHSLLVSQQPPSLFLFPPSASSTASNTPLPSRSTSPLPQLGQRTLVALPAQQPRQEPMVAQRQTPLVVRRLPPPQKEARRQVLSLILLSVFAISLTLLLIYVLNPDKDPLPWRAYCSIPSLAPPFDRPAPPNTPHFYPNFTDGHILPEFPPSHFDDLPPAGVLVGVFSIDSGFERRMLIRTTWASHPRSRDGAGAGDDGVGTSRTIVRFVMGRPRKDWERRVKLEMEMYNDIVILPIPENMNGGKTYTFFSWAAINAWVPPVYRSSVVPMPTFSYSNSTSTPPSLAPHDPFLAWSDITSGRSRPWVRPDFVIKVDDDSFVILAELEARLRVELHSNPQKNGNAVTYRDGEAFSPSSGAAAPVARSPLTSAAAATLADPALRDPLIYWGYLVTNRLHIFMAGELYALSWSLVDWVAKDPLVKTLTRGAEDKQTAKWMRSHPRASEVRWTSERCWIYDHPRSGTVYSHGFLFPSEQSRVRRSMVEEHERAKKAQETLGGAGGVTSPTSVEALVEGSDMSQIREGSPMTPEYAWAHREGRKARYEGKRVGGTVVVHFIKKHMWYLETALALLEGEEQSEAERYEQGRAALDAAEARAKAAVAAVELEFQKEAVEAEAEAGSRRHTQVAQRRSRGIVY</sequence>
<feature type="compositionally biased region" description="Low complexity" evidence="10">
    <location>
        <begin position="426"/>
        <end position="457"/>
    </location>
</feature>
<evidence type="ECO:0000256" key="6">
    <source>
        <dbReference type="ARBA" id="ARBA00022968"/>
    </source>
</evidence>
<dbReference type="AlphaFoldDB" id="A0A8S0X3B1"/>
<dbReference type="PANTHER" id="PTHR11214:SF333">
    <property type="entry name" value="GLYCOSYLTRANSFERASE FAMILY 31 PROTEIN"/>
    <property type="match status" value="1"/>
</dbReference>
<evidence type="ECO:0000256" key="5">
    <source>
        <dbReference type="ARBA" id="ARBA00022692"/>
    </source>
</evidence>
<evidence type="ECO:0000256" key="10">
    <source>
        <dbReference type="SAM" id="MobiDB-lite"/>
    </source>
</evidence>
<evidence type="ECO:0000256" key="1">
    <source>
        <dbReference type="ARBA" id="ARBA00004323"/>
    </source>
</evidence>
<evidence type="ECO:0000313" key="12">
    <source>
        <dbReference type="EMBL" id="CAA7265822.1"/>
    </source>
</evidence>
<keyword evidence="3" id="KW-0328">Glycosyltransferase</keyword>
<evidence type="ECO:0000256" key="4">
    <source>
        <dbReference type="ARBA" id="ARBA00022679"/>
    </source>
</evidence>
<keyword evidence="9" id="KW-0472">Membrane</keyword>
<feature type="region of interest" description="Disordered" evidence="10">
    <location>
        <begin position="365"/>
        <end position="457"/>
    </location>
</feature>
<dbReference type="InterPro" id="IPR036249">
    <property type="entry name" value="Thioredoxin-like_sf"/>
</dbReference>
<comment type="similarity">
    <text evidence="2">Belongs to the glycosyltransferase 31 family.</text>
</comment>
<protein>
    <recommendedName>
        <fullName evidence="11">GST N-terminal domain-containing protein</fullName>
    </recommendedName>
</protein>
<dbReference type="Proteomes" id="UP000467700">
    <property type="component" value="Unassembled WGS sequence"/>
</dbReference>
<dbReference type="Pfam" id="PF13409">
    <property type="entry name" value="GST_N_2"/>
    <property type="match status" value="1"/>
</dbReference>
<dbReference type="GO" id="GO:0016758">
    <property type="term" value="F:hexosyltransferase activity"/>
    <property type="evidence" value="ECO:0007669"/>
    <property type="project" value="InterPro"/>
</dbReference>
<evidence type="ECO:0000256" key="9">
    <source>
        <dbReference type="ARBA" id="ARBA00023136"/>
    </source>
</evidence>
<dbReference type="EMBL" id="CACVBS010000051">
    <property type="protein sequence ID" value="CAA7265822.1"/>
    <property type="molecule type" value="Genomic_DNA"/>
</dbReference>
<keyword evidence="5" id="KW-0812">Transmembrane</keyword>
<dbReference type="SUPFAM" id="SSF52833">
    <property type="entry name" value="Thioredoxin-like"/>
    <property type="match status" value="1"/>
</dbReference>
<keyword evidence="4" id="KW-0808">Transferase</keyword>
<dbReference type="GO" id="GO:0000139">
    <property type="term" value="C:Golgi membrane"/>
    <property type="evidence" value="ECO:0007669"/>
    <property type="project" value="UniProtKB-SubCell"/>
</dbReference>
<gene>
    <name evidence="12" type="ORF">AAE3_LOCUS8073</name>
</gene>
<comment type="caution">
    <text evidence="12">The sequence shown here is derived from an EMBL/GenBank/DDBJ whole genome shotgun (WGS) entry which is preliminary data.</text>
</comment>
<keyword evidence="7" id="KW-1133">Transmembrane helix</keyword>
<dbReference type="Gene3D" id="3.40.30.10">
    <property type="entry name" value="Glutaredoxin"/>
    <property type="match status" value="1"/>
</dbReference>
<evidence type="ECO:0000313" key="13">
    <source>
        <dbReference type="Proteomes" id="UP000467700"/>
    </source>
</evidence>
<keyword evidence="13" id="KW-1185">Reference proteome</keyword>
<reference evidence="12 13" key="1">
    <citation type="submission" date="2020-01" db="EMBL/GenBank/DDBJ databases">
        <authorList>
            <person name="Gupta K D."/>
        </authorList>
    </citation>
    <scope>NUCLEOTIDE SEQUENCE [LARGE SCALE GENOMIC DNA]</scope>
</reference>
<name>A0A8S0X3B1_CYCAE</name>
<dbReference type="PANTHER" id="PTHR11214">
    <property type="entry name" value="BETA-1,3-N-ACETYLGLUCOSAMINYLTRANSFERASE"/>
    <property type="match status" value="1"/>
</dbReference>
<dbReference type="InterPro" id="IPR002659">
    <property type="entry name" value="Glyco_trans_31"/>
</dbReference>
<keyword evidence="6" id="KW-0735">Signal-anchor</keyword>
<dbReference type="InterPro" id="IPR004045">
    <property type="entry name" value="Glutathione_S-Trfase_N"/>
</dbReference>
<evidence type="ECO:0000259" key="11">
    <source>
        <dbReference type="Pfam" id="PF13409"/>
    </source>
</evidence>
<accession>A0A8S0X3B1</accession>
<feature type="compositionally biased region" description="Basic and acidic residues" evidence="10">
    <location>
        <begin position="382"/>
        <end position="396"/>
    </location>
</feature>
<feature type="compositionally biased region" description="Basic residues" evidence="10">
    <location>
        <begin position="1038"/>
        <end position="1053"/>
    </location>
</feature>
<organism evidence="12 13">
    <name type="scientific">Cyclocybe aegerita</name>
    <name type="common">Black poplar mushroom</name>
    <name type="synonym">Agrocybe aegerita</name>
    <dbReference type="NCBI Taxonomy" id="1973307"/>
    <lineage>
        <taxon>Eukaryota</taxon>
        <taxon>Fungi</taxon>
        <taxon>Dikarya</taxon>
        <taxon>Basidiomycota</taxon>
        <taxon>Agaricomycotina</taxon>
        <taxon>Agaricomycetes</taxon>
        <taxon>Agaricomycetidae</taxon>
        <taxon>Agaricales</taxon>
        <taxon>Agaricineae</taxon>
        <taxon>Bolbitiaceae</taxon>
        <taxon>Cyclocybe</taxon>
    </lineage>
</organism>
<dbReference type="GO" id="GO:0051072">
    <property type="term" value="P:4,6-pyruvylated galactose residue biosynthetic process"/>
    <property type="evidence" value="ECO:0007669"/>
    <property type="project" value="TreeGrafter"/>
</dbReference>
<proteinExistence type="inferred from homology"/>
<feature type="domain" description="GST N-terminal" evidence="11">
    <location>
        <begin position="51"/>
        <end position="111"/>
    </location>
</feature>
<evidence type="ECO:0000256" key="3">
    <source>
        <dbReference type="ARBA" id="ARBA00022676"/>
    </source>
</evidence>
<evidence type="ECO:0000256" key="2">
    <source>
        <dbReference type="ARBA" id="ARBA00008661"/>
    </source>
</evidence>
<comment type="subcellular location">
    <subcellularLocation>
        <location evidence="1">Golgi apparatus membrane</location>
        <topology evidence="1">Single-pass type II membrane protein</topology>
    </subcellularLocation>
</comment>
<evidence type="ECO:0000256" key="7">
    <source>
        <dbReference type="ARBA" id="ARBA00022989"/>
    </source>
</evidence>
<evidence type="ECO:0000256" key="8">
    <source>
        <dbReference type="ARBA" id="ARBA00023034"/>
    </source>
</evidence>
<keyword evidence="8" id="KW-0333">Golgi apparatus</keyword>